<accession>A0A9R1AFC5</accession>
<evidence type="ECO:0000256" key="1">
    <source>
        <dbReference type="SAM" id="MobiDB-lite"/>
    </source>
</evidence>
<evidence type="ECO:0000259" key="2">
    <source>
        <dbReference type="Pfam" id="PF23635"/>
    </source>
</evidence>
<dbReference type="Pfam" id="PF23635">
    <property type="entry name" value="Beta-prop_AT5G49610-like"/>
    <property type="match status" value="1"/>
</dbReference>
<evidence type="ECO:0000313" key="4">
    <source>
        <dbReference type="Proteomes" id="UP000324705"/>
    </source>
</evidence>
<dbReference type="InterPro" id="IPR036047">
    <property type="entry name" value="F-box-like_dom_sf"/>
</dbReference>
<dbReference type="Gramene" id="TRITD5Av1G256890.1">
    <property type="protein sequence ID" value="TRITD5Av1G256890.1"/>
    <property type="gene ID" value="TRITD5Av1G256890"/>
</dbReference>
<dbReference type="Proteomes" id="UP000324705">
    <property type="component" value="Chromosome 5A"/>
</dbReference>
<dbReference type="InterPro" id="IPR056594">
    <property type="entry name" value="AT5G49610-like_b-prop"/>
</dbReference>
<dbReference type="OMA" id="VNDDAYT"/>
<keyword evidence="4" id="KW-1185">Reference proteome</keyword>
<proteinExistence type="predicted"/>
<sequence length="479" mass="51595">MAAVALPPAKPPSISSTTMTTTTTTTATAADGTTTTTLIASAAGGTTAITTTTTIKTTSAADGTTTITTTTITTTAPPTTSAVATTTVSSLGQDQLVEIFLRLPNLPALIRAALTCRSWLGAVRSSPSFRRLFRVLHRTPPIGLFLNIDGAATPSFVPLRRSDPEVTAALRRGDFFLTSLPVKAGTLTTWGVMDCRDGYILLWNKLDRPSVDKPSVAVVNPMTWAVDIIPLPGNVKAGKRRNFAFLGFHLLCSDEKPSSFGVVCVCGDKLRVRLAVFSSETWDWVVHPWVEIYGRKNLKFGSGTLVDGSVYWPFHGEGRMIRIDTATMDITSVDLPPQVTVEGCNFMAGETKDAQLCIVYASDDFALHVWTRGVDGDGIEIWVPQKTIGLSEIDRITMDLEGDLEVVQVRSGCVYLSTTCMTPVGTFRCWFFSLSLETMELELLVEGCFDGGACPYIMAWPPCLVGDDGSIGHEVEGSQ</sequence>
<protein>
    <recommendedName>
        <fullName evidence="2">F-box protein AT5G49610-like beta-propeller domain-containing protein</fullName>
    </recommendedName>
</protein>
<dbReference type="SUPFAM" id="SSF81383">
    <property type="entry name" value="F-box domain"/>
    <property type="match status" value="1"/>
</dbReference>
<gene>
    <name evidence="3" type="ORF">TRITD_5Av1G256890</name>
</gene>
<organism evidence="3 4">
    <name type="scientific">Triticum turgidum subsp. durum</name>
    <name type="common">Durum wheat</name>
    <name type="synonym">Triticum durum</name>
    <dbReference type="NCBI Taxonomy" id="4567"/>
    <lineage>
        <taxon>Eukaryota</taxon>
        <taxon>Viridiplantae</taxon>
        <taxon>Streptophyta</taxon>
        <taxon>Embryophyta</taxon>
        <taxon>Tracheophyta</taxon>
        <taxon>Spermatophyta</taxon>
        <taxon>Magnoliopsida</taxon>
        <taxon>Liliopsida</taxon>
        <taxon>Poales</taxon>
        <taxon>Poaceae</taxon>
        <taxon>BOP clade</taxon>
        <taxon>Pooideae</taxon>
        <taxon>Triticodae</taxon>
        <taxon>Triticeae</taxon>
        <taxon>Triticinae</taxon>
        <taxon>Triticum</taxon>
    </lineage>
</organism>
<evidence type="ECO:0000313" key="3">
    <source>
        <dbReference type="EMBL" id="VAI26019.1"/>
    </source>
</evidence>
<feature type="domain" description="F-box protein AT5G49610-like beta-propeller" evidence="2">
    <location>
        <begin position="192"/>
        <end position="402"/>
    </location>
</feature>
<name>A0A9R1AFC5_TRITD</name>
<reference evidence="3 4" key="1">
    <citation type="submission" date="2017-09" db="EMBL/GenBank/DDBJ databases">
        <authorList>
            <consortium name="International Durum Wheat Genome Sequencing Consortium (IDWGSC)"/>
            <person name="Milanesi L."/>
        </authorList>
    </citation>
    <scope>NUCLEOTIDE SEQUENCE [LARGE SCALE GENOMIC DNA]</scope>
    <source>
        <strain evidence="4">cv. Svevo</strain>
    </source>
</reference>
<feature type="region of interest" description="Disordered" evidence="1">
    <location>
        <begin position="1"/>
        <end position="20"/>
    </location>
</feature>
<dbReference type="PANTHER" id="PTHR33207">
    <property type="entry name" value="F-BOX DOMAIN CONTAINING PROTEIN-RELATED"/>
    <property type="match status" value="1"/>
</dbReference>
<dbReference type="EMBL" id="LT934119">
    <property type="protein sequence ID" value="VAI26019.1"/>
    <property type="molecule type" value="Genomic_DNA"/>
</dbReference>
<dbReference type="AlphaFoldDB" id="A0A9R1AFC5"/>